<dbReference type="Gene3D" id="2.60.40.1220">
    <property type="match status" value="1"/>
</dbReference>
<dbReference type="InterPro" id="IPR019282">
    <property type="entry name" value="Glycoamylase-like_cons_dom"/>
</dbReference>
<evidence type="ECO:0000313" key="4">
    <source>
        <dbReference type="EMBL" id="GGC40882.1"/>
    </source>
</evidence>
<feature type="domain" description="Glycoamylase-like" evidence="2">
    <location>
        <begin position="418"/>
        <end position="630"/>
    </location>
</feature>
<protein>
    <recommendedName>
        <fullName evidence="6">Beta-glucosidase</fullName>
    </recommendedName>
</protein>
<dbReference type="InterPro" id="IPR014755">
    <property type="entry name" value="Cu-Rt/internalin_Ig-like"/>
</dbReference>
<dbReference type="Pfam" id="PF13205">
    <property type="entry name" value="Big_5"/>
    <property type="match status" value="2"/>
</dbReference>
<evidence type="ECO:0000259" key="2">
    <source>
        <dbReference type="Pfam" id="PF10091"/>
    </source>
</evidence>
<dbReference type="Pfam" id="PF10091">
    <property type="entry name" value="Glycoamylase"/>
    <property type="match status" value="1"/>
</dbReference>
<accession>A0ABQ1MJL3</accession>
<evidence type="ECO:0008006" key="6">
    <source>
        <dbReference type="Google" id="ProtNLM"/>
    </source>
</evidence>
<gene>
    <name evidence="4" type="ORF">GCM10011506_28060</name>
</gene>
<comment type="caution">
    <text evidence="4">The sequence shown here is derived from an EMBL/GenBank/DDBJ whole genome shotgun (WGS) entry which is preliminary data.</text>
</comment>
<dbReference type="Proteomes" id="UP000636010">
    <property type="component" value="Unassembled WGS sequence"/>
</dbReference>
<dbReference type="InterPro" id="IPR032812">
    <property type="entry name" value="SbsA_Ig"/>
</dbReference>
<feature type="domain" description="SbsA Ig-like" evidence="3">
    <location>
        <begin position="146"/>
        <end position="221"/>
    </location>
</feature>
<proteinExistence type="predicted"/>
<evidence type="ECO:0000313" key="5">
    <source>
        <dbReference type="Proteomes" id="UP000636010"/>
    </source>
</evidence>
<dbReference type="EMBL" id="BMEC01000009">
    <property type="protein sequence ID" value="GGC40882.1"/>
    <property type="molecule type" value="Genomic_DNA"/>
</dbReference>
<name>A0ABQ1MJL3_9BACT</name>
<evidence type="ECO:0000259" key="3">
    <source>
        <dbReference type="Pfam" id="PF13205"/>
    </source>
</evidence>
<keyword evidence="5" id="KW-1185">Reference proteome</keyword>
<reference evidence="5" key="1">
    <citation type="journal article" date="2019" name="Int. J. Syst. Evol. Microbiol.">
        <title>The Global Catalogue of Microorganisms (GCM) 10K type strain sequencing project: providing services to taxonomists for standard genome sequencing and annotation.</title>
        <authorList>
            <consortium name="The Broad Institute Genomics Platform"/>
            <consortium name="The Broad Institute Genome Sequencing Center for Infectious Disease"/>
            <person name="Wu L."/>
            <person name="Ma J."/>
        </authorList>
    </citation>
    <scope>NUCLEOTIDE SEQUENCE [LARGE SCALE GENOMIC DNA]</scope>
    <source>
        <strain evidence="5">CGMCC 1.10832</strain>
    </source>
</reference>
<dbReference type="Gene3D" id="1.50.10.140">
    <property type="match status" value="1"/>
</dbReference>
<organism evidence="4 5">
    <name type="scientific">Marivirga lumbricoides</name>
    <dbReference type="NCBI Taxonomy" id="1046115"/>
    <lineage>
        <taxon>Bacteria</taxon>
        <taxon>Pseudomonadati</taxon>
        <taxon>Bacteroidota</taxon>
        <taxon>Cytophagia</taxon>
        <taxon>Cytophagales</taxon>
        <taxon>Marivirgaceae</taxon>
        <taxon>Marivirga</taxon>
    </lineage>
</organism>
<evidence type="ECO:0000256" key="1">
    <source>
        <dbReference type="ARBA" id="ARBA00022729"/>
    </source>
</evidence>
<sequence>MISCSDDDPIEQEKGLLQLQSVRIGTLNLNANQTTEDAPIDKGVVISFSEALNKQTVETELKLFNSANTEVPLTISYLDQERTVSLIPESNLSNNSSYTLKIGQVQSVAENEFPGAEYTFQTIEGALTLEEALISEETLLTTSRITNIELTPQISLTFSDPLDPENDLNDFINIINKGAKLPLSFTLSNENKTLAISSTEAARDLAKYTLTISTNLKSINDFSFSGFTKEFYTQLDSTYKFPEISDEALLTKVQEQTFKYFWDFAHPNSGLARERNTSGDLVTIGGSGFGVMAILVGVHRNFITRQQAVERLNKIVTFLESADRFHGVWPHWMNGNTGATIAFSTTDNGADLVETAFMIQGLLTARQFLDESVPDELAIINKITALWEAVEWNWFQKEGENVLTWHWSPNFGFQMNLKIRGWNEALIIYTLAASSPTYPISKEVYEQGWAQNGGIQNGSQSYGITMPLGSNRGGPLFFAHYSFLGMDPTNLEDQYANYWEQNTAHTQINRAYCIANPLNYVGYSEAVWGLTASDNHEGYSAHSPNNDLGVITPTAAISSIPYTPEASMEAIRHFYYLMGDKLWGEYGFYDAFNITKDWYANSYLAIDQGPIIIMIENYRTGYIWDLYMADPEVQEGLTKLGFTY</sequence>
<feature type="domain" description="SbsA Ig-like" evidence="3">
    <location>
        <begin position="34"/>
        <end position="122"/>
    </location>
</feature>
<keyword evidence="1" id="KW-0732">Signal</keyword>